<protein>
    <submittedName>
        <fullName evidence="1">Uncharacterized protein</fullName>
    </submittedName>
</protein>
<organism evidence="1 2">
    <name type="scientific">Emergomyces africanus</name>
    <dbReference type="NCBI Taxonomy" id="1955775"/>
    <lineage>
        <taxon>Eukaryota</taxon>
        <taxon>Fungi</taxon>
        <taxon>Dikarya</taxon>
        <taxon>Ascomycota</taxon>
        <taxon>Pezizomycotina</taxon>
        <taxon>Eurotiomycetes</taxon>
        <taxon>Eurotiomycetidae</taxon>
        <taxon>Onygenales</taxon>
        <taxon>Ajellomycetaceae</taxon>
        <taxon>Emergomyces</taxon>
    </lineage>
</organism>
<name>A0A1B7NY66_9EURO</name>
<comment type="caution">
    <text evidence="1">The sequence shown here is derived from an EMBL/GenBank/DDBJ whole genome shotgun (WGS) entry which is preliminary data.</text>
</comment>
<dbReference type="OrthoDB" id="4184276at2759"/>
<gene>
    <name evidence="1" type="ORF">ACJ72_03936</name>
</gene>
<accession>A0A1B7NY66</accession>
<dbReference type="EMBL" id="LGUA01000422">
    <property type="protein sequence ID" value="OAX81716.1"/>
    <property type="molecule type" value="Genomic_DNA"/>
</dbReference>
<dbReference type="Proteomes" id="UP000091918">
    <property type="component" value="Unassembled WGS sequence"/>
</dbReference>
<proteinExistence type="predicted"/>
<sequence>MQVHNFVPKTGIHEPSKTCTIGLPIHSALRESLKFDIENPIWQCAEIRASVVRGTLKPKLISHQNGTISHCLGVLFLLVIGVRNNVDKLLKTLPDNVQNPNVAVTRANVVKNFIPSGNQGDSGHKGAYKNISEMTSDRTSFGLEDFVGQIEQAP</sequence>
<keyword evidence="2" id="KW-1185">Reference proteome</keyword>
<dbReference type="AlphaFoldDB" id="A0A1B7NY66"/>
<reference evidence="1 2" key="1">
    <citation type="submission" date="2015-07" db="EMBL/GenBank/DDBJ databases">
        <title>Emmonsia species relationships and genome sequence.</title>
        <authorList>
            <person name="Cuomo C.A."/>
            <person name="Schwartz I.S."/>
            <person name="Kenyon C."/>
            <person name="de Hoog G.S."/>
            <person name="Govender N.P."/>
            <person name="Botha A."/>
            <person name="Moreno L."/>
            <person name="de Vries M."/>
            <person name="Munoz J.F."/>
            <person name="Stielow J.B."/>
        </authorList>
    </citation>
    <scope>NUCLEOTIDE SEQUENCE [LARGE SCALE GENOMIC DNA]</scope>
    <source>
        <strain evidence="1 2">CBS 136260</strain>
    </source>
</reference>
<evidence type="ECO:0000313" key="1">
    <source>
        <dbReference type="EMBL" id="OAX81716.1"/>
    </source>
</evidence>
<evidence type="ECO:0000313" key="2">
    <source>
        <dbReference type="Proteomes" id="UP000091918"/>
    </source>
</evidence>